<keyword evidence="2" id="KW-0695">RNA-directed DNA polymerase</keyword>
<sequence>NKPAARLTIRAGRLVPREHQSLPAARLTSAGRSAQADCRIRRDLHNVLICNDSKLIEKIEALATKINSQFNEIKGEMKEMQDGCNSCGGPHLSSKCDDEPMGGPKDKEANYAYGGYRGGG</sequence>
<feature type="non-terminal residue" evidence="2">
    <location>
        <position position="1"/>
    </location>
</feature>
<gene>
    <name evidence="2" type="ORF">Tci_610871</name>
</gene>
<evidence type="ECO:0000313" key="2">
    <source>
        <dbReference type="EMBL" id="GFA38899.1"/>
    </source>
</evidence>
<dbReference type="EMBL" id="BKCJ010415579">
    <property type="protein sequence ID" value="GFA38899.1"/>
    <property type="molecule type" value="Genomic_DNA"/>
</dbReference>
<keyword evidence="2" id="KW-0548">Nucleotidyltransferase</keyword>
<evidence type="ECO:0000256" key="1">
    <source>
        <dbReference type="SAM" id="MobiDB-lite"/>
    </source>
</evidence>
<organism evidence="2">
    <name type="scientific">Tanacetum cinerariifolium</name>
    <name type="common">Dalmatian daisy</name>
    <name type="synonym">Chrysanthemum cinerariifolium</name>
    <dbReference type="NCBI Taxonomy" id="118510"/>
    <lineage>
        <taxon>Eukaryota</taxon>
        <taxon>Viridiplantae</taxon>
        <taxon>Streptophyta</taxon>
        <taxon>Embryophyta</taxon>
        <taxon>Tracheophyta</taxon>
        <taxon>Spermatophyta</taxon>
        <taxon>Magnoliopsida</taxon>
        <taxon>eudicotyledons</taxon>
        <taxon>Gunneridae</taxon>
        <taxon>Pentapetalae</taxon>
        <taxon>asterids</taxon>
        <taxon>campanulids</taxon>
        <taxon>Asterales</taxon>
        <taxon>Asteraceae</taxon>
        <taxon>Asteroideae</taxon>
        <taxon>Anthemideae</taxon>
        <taxon>Anthemidinae</taxon>
        <taxon>Tanacetum</taxon>
    </lineage>
</organism>
<accession>A0A699JIL1</accession>
<reference evidence="2" key="1">
    <citation type="journal article" date="2019" name="Sci. Rep.">
        <title>Draft genome of Tanacetum cinerariifolium, the natural source of mosquito coil.</title>
        <authorList>
            <person name="Yamashiro T."/>
            <person name="Shiraishi A."/>
            <person name="Satake H."/>
            <person name="Nakayama K."/>
        </authorList>
    </citation>
    <scope>NUCLEOTIDE SEQUENCE</scope>
</reference>
<proteinExistence type="predicted"/>
<comment type="caution">
    <text evidence="2">The sequence shown here is derived from an EMBL/GenBank/DDBJ whole genome shotgun (WGS) entry which is preliminary data.</text>
</comment>
<name>A0A699JIL1_TANCI</name>
<dbReference type="GO" id="GO:0003964">
    <property type="term" value="F:RNA-directed DNA polymerase activity"/>
    <property type="evidence" value="ECO:0007669"/>
    <property type="project" value="UniProtKB-KW"/>
</dbReference>
<feature type="region of interest" description="Disordered" evidence="1">
    <location>
        <begin position="95"/>
        <end position="120"/>
    </location>
</feature>
<protein>
    <submittedName>
        <fullName evidence="2">Reverse transcriptase domain-containing protein</fullName>
    </submittedName>
</protein>
<keyword evidence="2" id="KW-0808">Transferase</keyword>
<feature type="compositionally biased region" description="Basic and acidic residues" evidence="1">
    <location>
        <begin position="95"/>
        <end position="109"/>
    </location>
</feature>
<dbReference type="AlphaFoldDB" id="A0A699JIL1"/>